<name>A0A1H5SRL8_9PROT</name>
<evidence type="ECO:0000256" key="6">
    <source>
        <dbReference type="ARBA" id="ARBA00030025"/>
    </source>
</evidence>
<keyword evidence="2" id="KW-0808">Transferase</keyword>
<sequence length="378" mass="43842">MRRQWDIFCAVIDNFGDIGVCWRLAKQLAHEHDQSVRLWVDNLVSFANILPDVNSQARYQIIQCVEICYWQQLFVETEPADVVIEAFACELPEKYVMAMLQKERNPVWINLEYLSAEPWVTEYHGLPSPHPRFSLTKTFFFPGFVPGSGGLLREKDFLARHDAFNQATEREFFQRKGLPERKAGEIRISLFCYQSAPIENFIQVLSESTVPVLLIVPQGIAADRIAALFNHAPCQAKALINYKRLTIEIIPFMEQTEYDLLLWSCDFNFVRGEDSFVRAQWAIKPFIWNIYPQHEGAHWDKLDAFLTLYTTGLPVKAASAVQAMWHGWNEKHELNNLIWESFAACYEPLIQHNKNWTNQLLKREDLASNLVQFAGNQL</sequence>
<dbReference type="GO" id="GO:0106361">
    <property type="term" value="F:protein-arginine rhamnosyltransferase activity"/>
    <property type="evidence" value="ECO:0007669"/>
    <property type="project" value="InterPro"/>
</dbReference>
<keyword evidence="1" id="KW-0328">Glycosyltransferase</keyword>
<dbReference type="InterPro" id="IPR016633">
    <property type="entry name" value="EarP"/>
</dbReference>
<dbReference type="NCBIfam" id="TIGR03837">
    <property type="entry name" value="efp_Arg_rhamno"/>
    <property type="match status" value="1"/>
</dbReference>
<evidence type="ECO:0000313" key="9">
    <source>
        <dbReference type="Proteomes" id="UP000236753"/>
    </source>
</evidence>
<evidence type="ECO:0000256" key="5">
    <source>
        <dbReference type="ARBA" id="ARBA00024416"/>
    </source>
</evidence>
<evidence type="ECO:0000256" key="1">
    <source>
        <dbReference type="ARBA" id="ARBA00022676"/>
    </source>
</evidence>
<dbReference type="EMBL" id="FNUX01000003">
    <property type="protein sequence ID" value="SEF52628.1"/>
    <property type="molecule type" value="Genomic_DNA"/>
</dbReference>
<dbReference type="Proteomes" id="UP000236753">
    <property type="component" value="Unassembled WGS sequence"/>
</dbReference>
<organism evidence="8 9">
    <name type="scientific">Nitrosomonas ureae</name>
    <dbReference type="NCBI Taxonomy" id="44577"/>
    <lineage>
        <taxon>Bacteria</taxon>
        <taxon>Pseudomonadati</taxon>
        <taxon>Pseudomonadota</taxon>
        <taxon>Betaproteobacteria</taxon>
        <taxon>Nitrosomonadales</taxon>
        <taxon>Nitrosomonadaceae</taxon>
        <taxon>Nitrosomonas</taxon>
    </lineage>
</organism>
<evidence type="ECO:0000256" key="4">
    <source>
        <dbReference type="ARBA" id="ARBA00024346"/>
    </source>
</evidence>
<dbReference type="PIRSF" id="PIRSF015557">
    <property type="entry name" value="UCP015557"/>
    <property type="match status" value="1"/>
</dbReference>
<reference evidence="8 9" key="1">
    <citation type="submission" date="2016-10" db="EMBL/GenBank/DDBJ databases">
        <authorList>
            <person name="de Groot N.N."/>
        </authorList>
    </citation>
    <scope>NUCLEOTIDE SEQUENCE [LARGE SCALE GENOMIC DNA]</scope>
    <source>
        <strain evidence="8 9">Nm13</strain>
    </source>
</reference>
<dbReference type="RefSeq" id="WP_103965515.1">
    <property type="nucleotide sequence ID" value="NZ_FNUX01000003.1"/>
</dbReference>
<dbReference type="Pfam" id="PF10093">
    <property type="entry name" value="EarP"/>
    <property type="match status" value="1"/>
</dbReference>
<comment type="similarity">
    <text evidence="4">Belongs to the glycosyltransferase 104 family.</text>
</comment>
<dbReference type="OrthoDB" id="209085at2"/>
<gene>
    <name evidence="8" type="ORF">SAMN05216334_10319</name>
</gene>
<protein>
    <recommendedName>
        <fullName evidence="5">Protein-arginine rhamnosyltransferase</fullName>
    </recommendedName>
    <alternativeName>
        <fullName evidence="6">EF-P arginine rhamnosyltransferase</fullName>
    </alternativeName>
</protein>
<proteinExistence type="inferred from homology"/>
<evidence type="ECO:0000313" key="8">
    <source>
        <dbReference type="EMBL" id="SEF52628.1"/>
    </source>
</evidence>
<comment type="function">
    <text evidence="3">Protein-arginine rhamnosyltransferase that catalyzes the transfer of a single rhamnose to elongation factor P (EF-P) on 'Lys-32', a modification required for EF-P-dependent rescue of polyproline stalled ribosomes.</text>
</comment>
<accession>A0A1H5SRL8</accession>
<dbReference type="AlphaFoldDB" id="A0A1H5SRL8"/>
<comment type="catalytic activity">
    <reaction evidence="7">
        <text>dTDP-beta-L-rhamnose + L-arginyl-[protein] = N(omega)-(alpha-L-rhamnosyl)-L-arginyl-[protein] + dTDP + H(+)</text>
        <dbReference type="Rhea" id="RHEA:66692"/>
        <dbReference type="Rhea" id="RHEA-COMP:10532"/>
        <dbReference type="Rhea" id="RHEA-COMP:17096"/>
        <dbReference type="ChEBI" id="CHEBI:15378"/>
        <dbReference type="ChEBI" id="CHEBI:29965"/>
        <dbReference type="ChEBI" id="CHEBI:57510"/>
        <dbReference type="ChEBI" id="CHEBI:58369"/>
        <dbReference type="ChEBI" id="CHEBI:167445"/>
    </reaction>
    <physiologicalReaction direction="left-to-right" evidence="7">
        <dbReference type="Rhea" id="RHEA:66693"/>
    </physiologicalReaction>
</comment>
<evidence type="ECO:0000256" key="7">
    <source>
        <dbReference type="ARBA" id="ARBA00048472"/>
    </source>
</evidence>
<evidence type="ECO:0000256" key="3">
    <source>
        <dbReference type="ARBA" id="ARBA00024303"/>
    </source>
</evidence>
<evidence type="ECO:0000256" key="2">
    <source>
        <dbReference type="ARBA" id="ARBA00022679"/>
    </source>
</evidence>